<evidence type="ECO:0000256" key="1">
    <source>
        <dbReference type="SAM" id="MobiDB-lite"/>
    </source>
</evidence>
<dbReference type="AlphaFoldDB" id="A0ABD0LGZ1"/>
<feature type="chain" id="PRO_5044740560" evidence="2">
    <location>
        <begin position="19"/>
        <end position="789"/>
    </location>
</feature>
<reference evidence="3 4" key="1">
    <citation type="journal article" date="2023" name="Sci. Data">
        <title>Genome assembly of the Korean intertidal mud-creeper Batillaria attramentaria.</title>
        <authorList>
            <person name="Patra A.K."/>
            <person name="Ho P.T."/>
            <person name="Jun S."/>
            <person name="Lee S.J."/>
            <person name="Kim Y."/>
            <person name="Won Y.J."/>
        </authorList>
    </citation>
    <scope>NUCLEOTIDE SEQUENCE [LARGE SCALE GENOMIC DNA]</scope>
    <source>
        <strain evidence="3">Wonlab-2016</strain>
    </source>
</reference>
<feature type="compositionally biased region" description="Basic and acidic residues" evidence="1">
    <location>
        <begin position="658"/>
        <end position="670"/>
    </location>
</feature>
<proteinExistence type="predicted"/>
<feature type="compositionally biased region" description="Basic and acidic residues" evidence="1">
    <location>
        <begin position="612"/>
        <end position="632"/>
    </location>
</feature>
<evidence type="ECO:0000313" key="4">
    <source>
        <dbReference type="Proteomes" id="UP001519460"/>
    </source>
</evidence>
<accession>A0ABD0LGZ1</accession>
<feature type="non-terminal residue" evidence="3">
    <location>
        <position position="789"/>
    </location>
</feature>
<feature type="compositionally biased region" description="Basic residues" evidence="1">
    <location>
        <begin position="633"/>
        <end position="650"/>
    </location>
</feature>
<feature type="region of interest" description="Disordered" evidence="1">
    <location>
        <begin position="612"/>
        <end position="679"/>
    </location>
</feature>
<keyword evidence="2" id="KW-0732">Signal</keyword>
<feature type="compositionally biased region" description="Basic and acidic residues" evidence="1">
    <location>
        <begin position="755"/>
        <end position="773"/>
    </location>
</feature>
<feature type="region of interest" description="Disordered" evidence="1">
    <location>
        <begin position="712"/>
        <end position="789"/>
    </location>
</feature>
<feature type="compositionally biased region" description="Low complexity" evidence="1">
    <location>
        <begin position="739"/>
        <end position="751"/>
    </location>
</feature>
<organism evidence="3 4">
    <name type="scientific">Batillaria attramentaria</name>
    <dbReference type="NCBI Taxonomy" id="370345"/>
    <lineage>
        <taxon>Eukaryota</taxon>
        <taxon>Metazoa</taxon>
        <taxon>Spiralia</taxon>
        <taxon>Lophotrochozoa</taxon>
        <taxon>Mollusca</taxon>
        <taxon>Gastropoda</taxon>
        <taxon>Caenogastropoda</taxon>
        <taxon>Sorbeoconcha</taxon>
        <taxon>Cerithioidea</taxon>
        <taxon>Batillariidae</taxon>
        <taxon>Batillaria</taxon>
    </lineage>
</organism>
<sequence>MATCAVVVLLGIVSVVHLAVTACKFPSALRGNFTSNKPSFSNVFFNDTHVEGLTPSQEYGSISTSGLDTRLYLCLYVTPLSSDKVVFYQGPKDTLTSQSSACPDDLLGTFRGDVNGTSCGMELDVCTTETRQTIVFNDTSCSANSFFAANLNMDCLHSLSENDVTYLVTYTPQSPNVTFACTMYVKQGDVLYVRQYEDACENYPVSQNDPTPVQPAPTNTTYDFSLSPTAFPCTLPSSLAGSWVSSRKGAVTFTDKEMSGFSTCASATDCPSTPETLECYRTEGTKYLLRSAVTTLATSAGNETVRLYLCLEFTRLSSTKYLYYQLHQGSELESLDSCPAILKAQFNNTDNACESTLTTCDDPNVIKVEGTDCTPKPFFSGSGTLGCVYNVTESGTTYLTVFNSGETADGASTFDFTCVAMGLNGETLKFSQNPLECLDSQTATYVNSTYGSTFTYEKTATEEPFDYTLIIIIYVTDADASDYSDDWEEGSPNCYVNHSECIGTPLFWEGREVEVEWKLESRRKGQVHRRRKRRRRRKKKKRTYTRTRVLADGTVIEEEVESEYSVTASSDVTSSGDEVDITNQVREARLRRKNRAQMLVTPVLHDTAIITREMDEKNQQPEKTKRRSFWDRLKRRAKDRRSKTKVRKRGKGEGGQAMDKDGRGRREHGETPYMQQYETKKQIERTLNDEGFFDDPADKITAETMFGFHEAERVLSPKQLDGEEERMATASDTSQSNYGSGSREGSAASSGDTANGKHDKDEKRVKRGSDGKHVIIVPSGSSEHSADSK</sequence>
<gene>
    <name evidence="3" type="ORF">BaRGS_00010067</name>
</gene>
<feature type="signal peptide" evidence="2">
    <location>
        <begin position="1"/>
        <end position="18"/>
    </location>
</feature>
<name>A0ABD0LGZ1_9CAEN</name>
<keyword evidence="4" id="KW-1185">Reference proteome</keyword>
<evidence type="ECO:0000313" key="3">
    <source>
        <dbReference type="EMBL" id="KAK7498690.1"/>
    </source>
</evidence>
<protein>
    <submittedName>
        <fullName evidence="3">Uncharacterized protein</fullName>
    </submittedName>
</protein>
<comment type="caution">
    <text evidence="3">The sequence shown here is derived from an EMBL/GenBank/DDBJ whole genome shotgun (WGS) entry which is preliminary data.</text>
</comment>
<dbReference type="Proteomes" id="UP001519460">
    <property type="component" value="Unassembled WGS sequence"/>
</dbReference>
<evidence type="ECO:0000256" key="2">
    <source>
        <dbReference type="SAM" id="SignalP"/>
    </source>
</evidence>
<dbReference type="EMBL" id="JACVVK020000049">
    <property type="protein sequence ID" value="KAK7498690.1"/>
    <property type="molecule type" value="Genomic_DNA"/>
</dbReference>